<reference evidence="2 3" key="1">
    <citation type="journal article" date="2020" name="BMC Genomics">
        <title>Intraspecific diversification of the crop wild relative Brassica cretica Lam. using demographic model selection.</title>
        <authorList>
            <person name="Kioukis A."/>
            <person name="Michalopoulou V.A."/>
            <person name="Briers L."/>
            <person name="Pirintsos S."/>
            <person name="Studholme D.J."/>
            <person name="Pavlidis P."/>
            <person name="Sarris P.F."/>
        </authorList>
    </citation>
    <scope>NUCLEOTIDE SEQUENCE [LARGE SCALE GENOMIC DNA]</scope>
    <source>
        <strain evidence="3">cv. PFS-1207/04</strain>
    </source>
</reference>
<comment type="caution">
    <text evidence="2">The sequence shown here is derived from an EMBL/GenBank/DDBJ whole genome shotgun (WGS) entry which is preliminary data.</text>
</comment>
<feature type="compositionally biased region" description="Basic and acidic residues" evidence="1">
    <location>
        <begin position="86"/>
        <end position="99"/>
    </location>
</feature>
<protein>
    <submittedName>
        <fullName evidence="2">Uncharacterized protein</fullName>
    </submittedName>
</protein>
<name>A0ABQ7BI30_BRACR</name>
<sequence length="106" mass="11731">MAAEGNHLVAEEGPGHHLAVVVVGVGFFDLKDAYLNVMEDLHVEVDDEFQSLLGDIDTPRDLLDDDKSGTITEVLAEDGKLASVDTGHRYKNLDQERNSKRSKKRL</sequence>
<evidence type="ECO:0000313" key="3">
    <source>
        <dbReference type="Proteomes" id="UP000266723"/>
    </source>
</evidence>
<organism evidence="2 3">
    <name type="scientific">Brassica cretica</name>
    <name type="common">Mustard</name>
    <dbReference type="NCBI Taxonomy" id="69181"/>
    <lineage>
        <taxon>Eukaryota</taxon>
        <taxon>Viridiplantae</taxon>
        <taxon>Streptophyta</taxon>
        <taxon>Embryophyta</taxon>
        <taxon>Tracheophyta</taxon>
        <taxon>Spermatophyta</taxon>
        <taxon>Magnoliopsida</taxon>
        <taxon>eudicotyledons</taxon>
        <taxon>Gunneridae</taxon>
        <taxon>Pentapetalae</taxon>
        <taxon>rosids</taxon>
        <taxon>malvids</taxon>
        <taxon>Brassicales</taxon>
        <taxon>Brassicaceae</taxon>
        <taxon>Brassiceae</taxon>
        <taxon>Brassica</taxon>
    </lineage>
</organism>
<evidence type="ECO:0000313" key="2">
    <source>
        <dbReference type="EMBL" id="KAF3531978.1"/>
    </source>
</evidence>
<feature type="region of interest" description="Disordered" evidence="1">
    <location>
        <begin position="86"/>
        <end position="106"/>
    </location>
</feature>
<dbReference type="Proteomes" id="UP000266723">
    <property type="component" value="Unassembled WGS sequence"/>
</dbReference>
<evidence type="ECO:0000256" key="1">
    <source>
        <dbReference type="SAM" id="MobiDB-lite"/>
    </source>
</evidence>
<gene>
    <name evidence="2" type="ORF">DY000_02041955</name>
</gene>
<dbReference type="EMBL" id="QGKV02001507">
    <property type="protein sequence ID" value="KAF3531978.1"/>
    <property type="molecule type" value="Genomic_DNA"/>
</dbReference>
<keyword evidence="3" id="KW-1185">Reference proteome</keyword>
<proteinExistence type="predicted"/>
<accession>A0ABQ7BI30</accession>